<dbReference type="InterPro" id="IPR002110">
    <property type="entry name" value="Ankyrin_rpt"/>
</dbReference>
<dbReference type="EC" id="2.3.2.27" evidence="3"/>
<keyword evidence="9" id="KW-0862">Zinc</keyword>
<dbReference type="PROSITE" id="PS50088">
    <property type="entry name" value="ANK_REPEAT"/>
    <property type="match status" value="5"/>
</dbReference>
<evidence type="ECO:0000256" key="9">
    <source>
        <dbReference type="ARBA" id="ARBA00022833"/>
    </source>
</evidence>
<keyword evidence="7 12" id="KW-0863">Zinc-finger</keyword>
<evidence type="ECO:0000256" key="2">
    <source>
        <dbReference type="ARBA" id="ARBA00004906"/>
    </source>
</evidence>
<dbReference type="Gene3D" id="1.25.40.20">
    <property type="entry name" value="Ankyrin repeat-containing domain"/>
    <property type="match status" value="2"/>
</dbReference>
<comment type="caution">
    <text evidence="15">The sequence shown here is derived from an EMBL/GenBank/DDBJ whole genome shotgun (WGS) entry which is preliminary data.</text>
</comment>
<evidence type="ECO:0000256" key="11">
    <source>
        <dbReference type="PROSITE-ProRule" id="PRU00023"/>
    </source>
</evidence>
<evidence type="ECO:0000256" key="8">
    <source>
        <dbReference type="ARBA" id="ARBA00022786"/>
    </source>
</evidence>
<dbReference type="AlphaFoldDB" id="A0A8J5M1G2"/>
<evidence type="ECO:0000313" key="16">
    <source>
        <dbReference type="Proteomes" id="UP000734854"/>
    </source>
</evidence>
<dbReference type="GO" id="GO:0008270">
    <property type="term" value="F:zinc ion binding"/>
    <property type="evidence" value="ECO:0007669"/>
    <property type="project" value="UniProtKB-KW"/>
</dbReference>
<dbReference type="InterPro" id="IPR056760">
    <property type="entry name" value="RING_XB3-like"/>
</dbReference>
<evidence type="ECO:0000256" key="4">
    <source>
        <dbReference type="ARBA" id="ARBA00022679"/>
    </source>
</evidence>
<feature type="compositionally biased region" description="Basic and acidic residues" evidence="13">
    <location>
        <begin position="530"/>
        <end position="540"/>
    </location>
</feature>
<dbReference type="Gene3D" id="3.30.40.10">
    <property type="entry name" value="Zinc/RING finger domain, C3HC4 (zinc finger)"/>
    <property type="match status" value="1"/>
</dbReference>
<evidence type="ECO:0000256" key="12">
    <source>
        <dbReference type="PROSITE-ProRule" id="PRU00175"/>
    </source>
</evidence>
<evidence type="ECO:0000259" key="14">
    <source>
        <dbReference type="PROSITE" id="PS50089"/>
    </source>
</evidence>
<keyword evidence="4" id="KW-0808">Transferase</keyword>
<feature type="repeat" description="ANK" evidence="11">
    <location>
        <begin position="262"/>
        <end position="294"/>
    </location>
</feature>
<dbReference type="InterPro" id="IPR013083">
    <property type="entry name" value="Znf_RING/FYVE/PHD"/>
</dbReference>
<evidence type="ECO:0000256" key="7">
    <source>
        <dbReference type="ARBA" id="ARBA00022771"/>
    </source>
</evidence>
<dbReference type="Pfam" id="PF24921">
    <property type="entry name" value="RING_XB3-XBAT31"/>
    <property type="match status" value="1"/>
</dbReference>
<feature type="repeat" description="ANK" evidence="11">
    <location>
        <begin position="195"/>
        <end position="227"/>
    </location>
</feature>
<dbReference type="GO" id="GO:0061630">
    <property type="term" value="F:ubiquitin protein ligase activity"/>
    <property type="evidence" value="ECO:0007669"/>
    <property type="project" value="UniProtKB-EC"/>
</dbReference>
<accession>A0A8J5M1G2</accession>
<dbReference type="PROSITE" id="PS50089">
    <property type="entry name" value="ZF_RING_2"/>
    <property type="match status" value="1"/>
</dbReference>
<dbReference type="PANTHER" id="PTHR24173:SF90">
    <property type="entry name" value="RING-TYPE DOMAIN-CONTAINING PROTEIN"/>
    <property type="match status" value="1"/>
</dbReference>
<dbReference type="PROSITE" id="PS50297">
    <property type="entry name" value="ANK_REP_REGION"/>
    <property type="match status" value="4"/>
</dbReference>
<protein>
    <recommendedName>
        <fullName evidence="3">RING-type E3 ubiquitin transferase</fullName>
        <ecNumber evidence="3">2.3.2.27</ecNumber>
    </recommendedName>
</protein>
<keyword evidence="5" id="KW-0479">Metal-binding</keyword>
<keyword evidence="8" id="KW-0833">Ubl conjugation pathway</keyword>
<evidence type="ECO:0000256" key="1">
    <source>
        <dbReference type="ARBA" id="ARBA00000900"/>
    </source>
</evidence>
<dbReference type="SMART" id="SM00248">
    <property type="entry name" value="ANK"/>
    <property type="match status" value="6"/>
</dbReference>
<feature type="domain" description="RING-type" evidence="14">
    <location>
        <begin position="471"/>
        <end position="520"/>
    </location>
</feature>
<dbReference type="EMBL" id="JACMSC010000002">
    <property type="protein sequence ID" value="KAG6531476.1"/>
    <property type="molecule type" value="Genomic_DNA"/>
</dbReference>
<reference evidence="15 16" key="1">
    <citation type="submission" date="2020-08" db="EMBL/GenBank/DDBJ databases">
        <title>Plant Genome Project.</title>
        <authorList>
            <person name="Zhang R.-G."/>
        </authorList>
    </citation>
    <scope>NUCLEOTIDE SEQUENCE [LARGE SCALE GENOMIC DNA]</scope>
    <source>
        <tissue evidence="15">Rhizome</tissue>
    </source>
</reference>
<gene>
    <name evidence="15" type="ORF">ZIOFF_005288</name>
</gene>
<dbReference type="InterPro" id="IPR036770">
    <property type="entry name" value="Ankyrin_rpt-contain_sf"/>
</dbReference>
<dbReference type="Proteomes" id="UP000734854">
    <property type="component" value="Unassembled WGS sequence"/>
</dbReference>
<comment type="pathway">
    <text evidence="2">Protein modification; protein ubiquitination.</text>
</comment>
<evidence type="ECO:0000256" key="13">
    <source>
        <dbReference type="SAM" id="MobiDB-lite"/>
    </source>
</evidence>
<keyword evidence="6" id="KW-0677">Repeat</keyword>
<evidence type="ECO:0000256" key="10">
    <source>
        <dbReference type="ARBA" id="ARBA00023043"/>
    </source>
</evidence>
<dbReference type="Pfam" id="PF12796">
    <property type="entry name" value="Ank_2"/>
    <property type="match status" value="2"/>
</dbReference>
<feature type="repeat" description="ANK" evidence="11">
    <location>
        <begin position="307"/>
        <end position="339"/>
    </location>
</feature>
<dbReference type="InterPro" id="IPR001841">
    <property type="entry name" value="Znf_RING"/>
</dbReference>
<comment type="catalytic activity">
    <reaction evidence="1">
        <text>S-ubiquitinyl-[E2 ubiquitin-conjugating enzyme]-L-cysteine + [acceptor protein]-L-lysine = [E2 ubiquitin-conjugating enzyme]-L-cysteine + N(6)-ubiquitinyl-[acceptor protein]-L-lysine.</text>
        <dbReference type="EC" id="2.3.2.27"/>
    </reaction>
</comment>
<dbReference type="PANTHER" id="PTHR24173">
    <property type="entry name" value="ANKYRIN REPEAT CONTAINING"/>
    <property type="match status" value="1"/>
</dbReference>
<keyword evidence="10 11" id="KW-0040">ANK repeat</keyword>
<organism evidence="15 16">
    <name type="scientific">Zingiber officinale</name>
    <name type="common">Ginger</name>
    <name type="synonym">Amomum zingiber</name>
    <dbReference type="NCBI Taxonomy" id="94328"/>
    <lineage>
        <taxon>Eukaryota</taxon>
        <taxon>Viridiplantae</taxon>
        <taxon>Streptophyta</taxon>
        <taxon>Embryophyta</taxon>
        <taxon>Tracheophyta</taxon>
        <taxon>Spermatophyta</taxon>
        <taxon>Magnoliopsida</taxon>
        <taxon>Liliopsida</taxon>
        <taxon>Zingiberales</taxon>
        <taxon>Zingiberaceae</taxon>
        <taxon>Zingiber</taxon>
    </lineage>
</organism>
<sequence length="585" mass="63878">MSTRSWAPPRFPPLAPQVPPIISSSPPQISISHKKWLSCICRRRGPVAVVFDQQLVLSLRTLRPTTLLRKIPHRRRLHPKAAAEDPLLPSDSVIAFAIHSDDDIGIARDVGELARGCDLSYHRGLTSVHQQHNATPLRWEVGVRGGRVEMGQGVSCASSSFEHDFFSAVQAGKLDVVDCFLREDPALLHRTTIYDRLSALHIAAANGCLEVLSMLLVRSVSPDVVNRDKQTPLMLAAMHGEKESVQKLLDSGANVLMFDSVNGRTCLHYAAYYGHSDCLQAILSAAKSAQVTDSWGFLRFVNLRDGTGATPLHLASRQKCPKCVHILLECGALVCASTGRYGFPGSTPLHFAARGGNLGCVRELLSRGADRLQRDASGRLPYEVALKQNHGACAALLNPSAVEPLVWPSALKFISELDLDTKALLEATLMESNRERESKVLTATTQSLTSPACSDKAFDDDISEDDDMDLCAICFDRVCSIEVKDCRHQMCSQCTLALCCYSKPNPTNLCSASPTCPFCRSNISKLATIKEKDGESHDNTSKTSKHRKPRKTQNCSEGTSGFNVLSTAMGSFGRVINRSDNVDKL</sequence>
<keyword evidence="16" id="KW-1185">Reference proteome</keyword>
<evidence type="ECO:0000256" key="5">
    <source>
        <dbReference type="ARBA" id="ARBA00022723"/>
    </source>
</evidence>
<dbReference type="SUPFAM" id="SSF48403">
    <property type="entry name" value="Ankyrin repeat"/>
    <property type="match status" value="1"/>
</dbReference>
<name>A0A8J5M1G2_ZINOF</name>
<evidence type="ECO:0000256" key="3">
    <source>
        <dbReference type="ARBA" id="ARBA00012483"/>
    </source>
</evidence>
<feature type="repeat" description="ANK" evidence="11">
    <location>
        <begin position="228"/>
        <end position="260"/>
    </location>
</feature>
<feature type="repeat" description="ANK" evidence="11">
    <location>
        <begin position="344"/>
        <end position="376"/>
    </location>
</feature>
<dbReference type="SUPFAM" id="SSF57850">
    <property type="entry name" value="RING/U-box"/>
    <property type="match status" value="1"/>
</dbReference>
<feature type="region of interest" description="Disordered" evidence="13">
    <location>
        <begin position="530"/>
        <end position="559"/>
    </location>
</feature>
<proteinExistence type="predicted"/>
<evidence type="ECO:0000256" key="6">
    <source>
        <dbReference type="ARBA" id="ARBA00022737"/>
    </source>
</evidence>
<evidence type="ECO:0000313" key="15">
    <source>
        <dbReference type="EMBL" id="KAG6531476.1"/>
    </source>
</evidence>
<dbReference type="Pfam" id="PF00023">
    <property type="entry name" value="Ank"/>
    <property type="match status" value="1"/>
</dbReference>